<dbReference type="EMBL" id="CAMXCT010006703">
    <property type="protein sequence ID" value="CAI4018615.1"/>
    <property type="molecule type" value="Genomic_DNA"/>
</dbReference>
<evidence type="ECO:0000256" key="1">
    <source>
        <dbReference type="SAM" id="SignalP"/>
    </source>
</evidence>
<comment type="caution">
    <text evidence="3">The sequence shown here is derived from an EMBL/GenBank/DDBJ whole genome shotgun (WGS) entry which is preliminary data.</text>
</comment>
<keyword evidence="5" id="KW-1185">Reference proteome</keyword>
<dbReference type="Gene3D" id="3.40.525.10">
    <property type="entry name" value="CRAL-TRIO lipid binding domain"/>
    <property type="match status" value="1"/>
</dbReference>
<dbReference type="Pfam" id="PF00650">
    <property type="entry name" value="CRAL_TRIO"/>
    <property type="match status" value="1"/>
</dbReference>
<proteinExistence type="predicted"/>
<dbReference type="OrthoDB" id="1434354at2759"/>
<dbReference type="SUPFAM" id="SSF52087">
    <property type="entry name" value="CRAL/TRIO domain"/>
    <property type="match status" value="1"/>
</dbReference>
<feature type="chain" id="PRO_5043273229" description="CRAL-TRIO domain-containing protein" evidence="1">
    <location>
        <begin position="18"/>
        <end position="662"/>
    </location>
</feature>
<reference evidence="4" key="2">
    <citation type="submission" date="2024-04" db="EMBL/GenBank/DDBJ databases">
        <authorList>
            <person name="Chen Y."/>
            <person name="Shah S."/>
            <person name="Dougan E. K."/>
            <person name="Thang M."/>
            <person name="Chan C."/>
        </authorList>
    </citation>
    <scope>NUCLEOTIDE SEQUENCE [LARGE SCALE GENOMIC DNA]</scope>
</reference>
<reference evidence="3" key="1">
    <citation type="submission" date="2022-10" db="EMBL/GenBank/DDBJ databases">
        <authorList>
            <person name="Chen Y."/>
            <person name="Dougan E. K."/>
            <person name="Chan C."/>
            <person name="Rhodes N."/>
            <person name="Thang M."/>
        </authorList>
    </citation>
    <scope>NUCLEOTIDE SEQUENCE</scope>
</reference>
<gene>
    <name evidence="3" type="ORF">C1SCF055_LOCUS43167</name>
</gene>
<dbReference type="PANTHER" id="PTHR45657:SF1">
    <property type="entry name" value="CRAL-TRIO DOMAIN-CONTAINING PROTEIN YKL091C-RELATED"/>
    <property type="match status" value="1"/>
</dbReference>
<evidence type="ECO:0000313" key="5">
    <source>
        <dbReference type="Proteomes" id="UP001152797"/>
    </source>
</evidence>
<evidence type="ECO:0000313" key="4">
    <source>
        <dbReference type="EMBL" id="CAL1171990.1"/>
    </source>
</evidence>
<keyword evidence="1" id="KW-0732">Signal</keyword>
<dbReference type="PROSITE" id="PS50191">
    <property type="entry name" value="CRAL_TRIO"/>
    <property type="match status" value="1"/>
</dbReference>
<organism evidence="3">
    <name type="scientific">Cladocopium goreaui</name>
    <dbReference type="NCBI Taxonomy" id="2562237"/>
    <lineage>
        <taxon>Eukaryota</taxon>
        <taxon>Sar</taxon>
        <taxon>Alveolata</taxon>
        <taxon>Dinophyceae</taxon>
        <taxon>Suessiales</taxon>
        <taxon>Symbiodiniaceae</taxon>
        <taxon>Cladocopium</taxon>
    </lineage>
</organism>
<feature type="signal peptide" evidence="1">
    <location>
        <begin position="1"/>
        <end position="17"/>
    </location>
</feature>
<accession>A0A9P1GPH5</accession>
<dbReference type="EMBL" id="CAMXCT020006703">
    <property type="protein sequence ID" value="CAL1171990.1"/>
    <property type="molecule type" value="Genomic_DNA"/>
</dbReference>
<evidence type="ECO:0000313" key="3">
    <source>
        <dbReference type="EMBL" id="CAI4018615.1"/>
    </source>
</evidence>
<dbReference type="Proteomes" id="UP001152797">
    <property type="component" value="Unassembled WGS sequence"/>
</dbReference>
<name>A0A9P1GPH5_9DINO</name>
<dbReference type="InterPro" id="IPR051026">
    <property type="entry name" value="PI/PC_transfer"/>
</dbReference>
<dbReference type="AlphaFoldDB" id="A0A9P1GPH5"/>
<dbReference type="Gene3D" id="2.60.120.260">
    <property type="entry name" value="Galactose-binding domain-like"/>
    <property type="match status" value="2"/>
</dbReference>
<sequence>MSLLPLLCLLKLPVLHAVITEGGTVQTMEVRASGQVMRRQSIKQDLSEEIADKLFSTAEIQCDNTLDTNTSKNVVLGVTPTVTSQCGRPRRHKRFLTDGETRVNNNQNKRYWRSCGNDNAPAATLSFNETCVRQIRIWSRPDCCGSQSAGVLAKVWDGEAWQQCGEASTNVGTQAAFTFHCGIKGSKLKLTRAEDSSGIISISEVHLYPGVQPPFCMPGDIDTGSNLALERTPSVTSDCSQISGSSKAFMTDGELPSNKKKYWRSCKENNPAATVTFAESSCVRQVKIWARNQGDGTGAGIQAMVLRGSNWTQCGSDAPAIGKGETHTFECNLIGTKIRLKRECNSCRMQIREMKVFSNQAACPRREYSAGLEAKKARGRAAQVPPGYVQVGNYEVRQSQLPDLKALGPAFDANVVKLQKHYGISEQAALRLYLGCNLDMQEAVSRYDGILQWRQRHRADDLRQTLLKQLADGQQLRPPNHELVSQMAVVNPCALRTLDGSPVSIFHVGSAKSSKAVHDDHLQRWSIFTAEYVDIWLTQQTLQTGRLAGHVQIYDLENVSFWQISSGSLVEKLKILLGAGQNYMEQVSHIFVIRSGSIFSMAWKFVKGWISPRTASKINVSSDIPRDLLQLLGPDAALLPMLKPQWTLAMQRPPEVASSSGF</sequence>
<evidence type="ECO:0000259" key="2">
    <source>
        <dbReference type="PROSITE" id="PS50191"/>
    </source>
</evidence>
<dbReference type="PANTHER" id="PTHR45657">
    <property type="entry name" value="CRAL-TRIO DOMAIN-CONTAINING PROTEIN YKL091C-RELATED"/>
    <property type="match status" value="1"/>
</dbReference>
<dbReference type="EMBL" id="CAMXCT030006703">
    <property type="protein sequence ID" value="CAL4805927.1"/>
    <property type="molecule type" value="Genomic_DNA"/>
</dbReference>
<dbReference type="InterPro" id="IPR036865">
    <property type="entry name" value="CRAL-TRIO_dom_sf"/>
</dbReference>
<dbReference type="InterPro" id="IPR001251">
    <property type="entry name" value="CRAL-TRIO_dom"/>
</dbReference>
<feature type="domain" description="CRAL-TRIO" evidence="2">
    <location>
        <begin position="499"/>
        <end position="640"/>
    </location>
</feature>
<protein>
    <recommendedName>
        <fullName evidence="2">CRAL-TRIO domain-containing protein</fullName>
    </recommendedName>
</protein>
<dbReference type="CDD" id="cd00170">
    <property type="entry name" value="SEC14"/>
    <property type="match status" value="1"/>
</dbReference>